<accession>A0ABP5VN09</accession>
<name>A0ABP5VN09_9ACTN</name>
<proteinExistence type="predicted"/>
<dbReference type="RefSeq" id="WP_344632392.1">
    <property type="nucleotide sequence ID" value="NZ_BAAATJ010000019.1"/>
</dbReference>
<evidence type="ECO:0000256" key="1">
    <source>
        <dbReference type="SAM" id="MobiDB-lite"/>
    </source>
</evidence>
<gene>
    <name evidence="2" type="ORF">GCM10010420_39380</name>
</gene>
<protein>
    <submittedName>
        <fullName evidence="2">Uncharacterized protein</fullName>
    </submittedName>
</protein>
<keyword evidence="3" id="KW-1185">Reference proteome</keyword>
<organism evidence="2 3">
    <name type="scientific">Streptomyces glaucosporus</name>
    <dbReference type="NCBI Taxonomy" id="284044"/>
    <lineage>
        <taxon>Bacteria</taxon>
        <taxon>Bacillati</taxon>
        <taxon>Actinomycetota</taxon>
        <taxon>Actinomycetes</taxon>
        <taxon>Kitasatosporales</taxon>
        <taxon>Streptomycetaceae</taxon>
        <taxon>Streptomyces</taxon>
    </lineage>
</organism>
<feature type="region of interest" description="Disordered" evidence="1">
    <location>
        <begin position="37"/>
        <end position="59"/>
    </location>
</feature>
<evidence type="ECO:0000313" key="3">
    <source>
        <dbReference type="Proteomes" id="UP001500058"/>
    </source>
</evidence>
<reference evidence="3" key="1">
    <citation type="journal article" date="2019" name="Int. J. Syst. Evol. Microbiol.">
        <title>The Global Catalogue of Microorganisms (GCM) 10K type strain sequencing project: providing services to taxonomists for standard genome sequencing and annotation.</title>
        <authorList>
            <consortium name="The Broad Institute Genomics Platform"/>
            <consortium name="The Broad Institute Genome Sequencing Center for Infectious Disease"/>
            <person name="Wu L."/>
            <person name="Ma J."/>
        </authorList>
    </citation>
    <scope>NUCLEOTIDE SEQUENCE [LARGE SCALE GENOMIC DNA]</scope>
    <source>
        <strain evidence="3">JCM 6921</strain>
    </source>
</reference>
<dbReference type="Proteomes" id="UP001500058">
    <property type="component" value="Unassembled WGS sequence"/>
</dbReference>
<comment type="caution">
    <text evidence="2">The sequence shown here is derived from an EMBL/GenBank/DDBJ whole genome shotgun (WGS) entry which is preliminary data.</text>
</comment>
<sequence length="59" mass="6576">MRDYSHYNPATAAAFERSDAALRNDDHAEAAREFARGLALASPEEQHRITAAVHRTTTH</sequence>
<dbReference type="EMBL" id="BAAATJ010000019">
    <property type="protein sequence ID" value="GAA2407400.1"/>
    <property type="molecule type" value="Genomic_DNA"/>
</dbReference>
<evidence type="ECO:0000313" key="2">
    <source>
        <dbReference type="EMBL" id="GAA2407400.1"/>
    </source>
</evidence>